<dbReference type="EMBL" id="CAIIXF020000009">
    <property type="protein sequence ID" value="CAH1793773.1"/>
    <property type="molecule type" value="Genomic_DNA"/>
</dbReference>
<evidence type="ECO:0000256" key="3">
    <source>
        <dbReference type="ARBA" id="ARBA00023157"/>
    </source>
</evidence>
<comment type="caution">
    <text evidence="4">The sequence shown here is derived from an EMBL/GenBank/DDBJ whole genome shotgun (WGS) entry which is preliminary data.</text>
</comment>
<sequence length="605" mass="67714">MEYRYLSSKPRINTFFYPIIGFILLTIGSIEAGKRNKSTALRRVCYFSTWFQQLSPQDIDPHCCTHIIVAFAGMVDNKITTGQPHDDFLKLEKLYQQVIKLKQQNPKLKVLLAVGGWDYGTAGFTAMLATRNTRKVFIQSAIKYLRGRGFDGIDLDFLYPGARGSPPDDKQRLTMLTKEMKQLFKRDSKKGKKPSLLLVVSVSATKTFIDKGYEVKELSKNCDFLILMTYDMNGVWNKRTAHHASLFSADKTDVKWAAEYWVSKGAIKRKLVIGLPTYGRTYTLIGGHTLGSPISGPGRPGSITNETGFISYPEVCELLRQDGQRFWIDDQKVPYATLGNQWVGYDDPQSVTEKSLWLKTNGFGGASIWTLNMDDVNGTCTGTKMPLTNAVKHILECKKNKCDITPPVPTGAPTRQPVGGISLASSSLSRLPACPCSNIGNLLFADPCDCSMYYHCSYGNPYHKPCDGGLRWRDEKKWCDFDSIANCTINEAVCNNIVADRRPKCFKPSPSLPEEKSAHYSKLGPGAPACPCYNTGKLLFGDPCDCSMYYHCAHGVPYHKQCNNGLQWREEKMWCDYDFLANCTVSENAMCSDKSTNGTKDCIKR</sequence>
<protein>
    <submittedName>
        <fullName evidence="4">Uncharacterized protein</fullName>
    </submittedName>
</protein>
<dbReference type="Pfam" id="PF01607">
    <property type="entry name" value="CBM_14"/>
    <property type="match status" value="2"/>
</dbReference>
<evidence type="ECO:0000313" key="4">
    <source>
        <dbReference type="EMBL" id="CAH1793773.1"/>
    </source>
</evidence>
<dbReference type="GO" id="GO:0008061">
    <property type="term" value="F:chitin binding"/>
    <property type="evidence" value="ECO:0007669"/>
    <property type="project" value="UniProtKB-KW"/>
</dbReference>
<dbReference type="Pfam" id="PF00704">
    <property type="entry name" value="Glyco_hydro_18"/>
    <property type="match status" value="1"/>
</dbReference>
<dbReference type="SUPFAM" id="SSF51445">
    <property type="entry name" value="(Trans)glycosidases"/>
    <property type="match status" value="1"/>
</dbReference>
<dbReference type="SMART" id="SM00636">
    <property type="entry name" value="Glyco_18"/>
    <property type="match status" value="1"/>
</dbReference>
<dbReference type="InterPro" id="IPR001223">
    <property type="entry name" value="Glyco_hydro18_cat"/>
</dbReference>
<dbReference type="Gene3D" id="2.170.140.10">
    <property type="entry name" value="Chitin binding domain"/>
    <property type="match status" value="2"/>
</dbReference>
<organism evidence="4 5">
    <name type="scientific">Owenia fusiformis</name>
    <name type="common">Polychaete worm</name>
    <dbReference type="NCBI Taxonomy" id="6347"/>
    <lineage>
        <taxon>Eukaryota</taxon>
        <taxon>Metazoa</taxon>
        <taxon>Spiralia</taxon>
        <taxon>Lophotrochozoa</taxon>
        <taxon>Annelida</taxon>
        <taxon>Polychaeta</taxon>
        <taxon>Sedentaria</taxon>
        <taxon>Canalipalpata</taxon>
        <taxon>Sabellida</taxon>
        <taxon>Oweniida</taxon>
        <taxon>Oweniidae</taxon>
        <taxon>Owenia</taxon>
    </lineage>
</organism>
<keyword evidence="5" id="KW-1185">Reference proteome</keyword>
<reference evidence="4" key="1">
    <citation type="submission" date="2022-03" db="EMBL/GenBank/DDBJ databases">
        <authorList>
            <person name="Martin C."/>
        </authorList>
    </citation>
    <scope>NUCLEOTIDE SEQUENCE</scope>
</reference>
<dbReference type="Gene3D" id="3.10.50.10">
    <property type="match status" value="1"/>
</dbReference>
<dbReference type="OrthoDB" id="76388at2759"/>
<dbReference type="GO" id="GO:0005576">
    <property type="term" value="C:extracellular region"/>
    <property type="evidence" value="ECO:0007669"/>
    <property type="project" value="InterPro"/>
</dbReference>
<keyword evidence="2" id="KW-0147">Chitin-binding</keyword>
<keyword evidence="3" id="KW-1015">Disulfide bond</keyword>
<evidence type="ECO:0000256" key="1">
    <source>
        <dbReference type="ARBA" id="ARBA00009121"/>
    </source>
</evidence>
<gene>
    <name evidence="4" type="ORF">OFUS_LOCUS18579</name>
</gene>
<dbReference type="FunFam" id="3.10.50.10:FF:000001">
    <property type="entry name" value="Chitinase 3-like 1"/>
    <property type="match status" value="1"/>
</dbReference>
<evidence type="ECO:0000313" key="5">
    <source>
        <dbReference type="Proteomes" id="UP000749559"/>
    </source>
</evidence>
<dbReference type="InterPro" id="IPR036508">
    <property type="entry name" value="Chitin-bd_dom_sf"/>
</dbReference>
<dbReference type="GO" id="GO:0005975">
    <property type="term" value="P:carbohydrate metabolic process"/>
    <property type="evidence" value="ECO:0007669"/>
    <property type="project" value="InterPro"/>
</dbReference>
<dbReference type="GO" id="GO:0006032">
    <property type="term" value="P:chitin catabolic process"/>
    <property type="evidence" value="ECO:0007669"/>
    <property type="project" value="TreeGrafter"/>
</dbReference>
<name>A0A8J1Y5Z6_OWEFU</name>
<dbReference type="InterPro" id="IPR011583">
    <property type="entry name" value="Chitinase_II/V-like_cat"/>
</dbReference>
<dbReference type="InterPro" id="IPR017853">
    <property type="entry name" value="GH"/>
</dbReference>
<dbReference type="PANTHER" id="PTHR11177">
    <property type="entry name" value="CHITINASE"/>
    <property type="match status" value="1"/>
</dbReference>
<dbReference type="Gene3D" id="3.20.20.80">
    <property type="entry name" value="Glycosidases"/>
    <property type="match status" value="1"/>
</dbReference>
<dbReference type="SUPFAM" id="SSF54556">
    <property type="entry name" value="Chitinase insertion domain"/>
    <property type="match status" value="1"/>
</dbReference>
<dbReference type="InterPro" id="IPR002557">
    <property type="entry name" value="Chitin-bd_dom"/>
</dbReference>
<dbReference type="PROSITE" id="PS50940">
    <property type="entry name" value="CHIT_BIND_II"/>
    <property type="match status" value="2"/>
</dbReference>
<dbReference type="Proteomes" id="UP000749559">
    <property type="component" value="Unassembled WGS sequence"/>
</dbReference>
<dbReference type="PANTHER" id="PTHR11177:SF317">
    <property type="entry name" value="CHITINASE 12-RELATED"/>
    <property type="match status" value="1"/>
</dbReference>
<dbReference type="SMART" id="SM00494">
    <property type="entry name" value="ChtBD2"/>
    <property type="match status" value="2"/>
</dbReference>
<dbReference type="AlphaFoldDB" id="A0A8J1Y5Z6"/>
<dbReference type="InterPro" id="IPR029070">
    <property type="entry name" value="Chitinase_insertion_sf"/>
</dbReference>
<comment type="similarity">
    <text evidence="1">Belongs to the glycosyl hydrolase 18 family. Chitinase class II subfamily.</text>
</comment>
<dbReference type="SUPFAM" id="SSF57625">
    <property type="entry name" value="Invertebrate chitin-binding proteins"/>
    <property type="match status" value="2"/>
</dbReference>
<proteinExistence type="inferred from homology"/>
<evidence type="ECO:0000256" key="2">
    <source>
        <dbReference type="ARBA" id="ARBA00022669"/>
    </source>
</evidence>
<accession>A0A8J1Y5Z6</accession>
<dbReference type="GO" id="GO:0004568">
    <property type="term" value="F:chitinase activity"/>
    <property type="evidence" value="ECO:0007669"/>
    <property type="project" value="TreeGrafter"/>
</dbReference>
<dbReference type="InterPro" id="IPR050314">
    <property type="entry name" value="Glycosyl_Hydrlase_18"/>
</dbReference>
<dbReference type="PROSITE" id="PS51910">
    <property type="entry name" value="GH18_2"/>
    <property type="match status" value="1"/>
</dbReference>